<keyword evidence="5" id="KW-1185">Reference proteome</keyword>
<dbReference type="Proteomes" id="UP000281192">
    <property type="component" value="Chromosome"/>
</dbReference>
<dbReference type="Pfam" id="PF00903">
    <property type="entry name" value="Glyoxalase"/>
    <property type="match status" value="1"/>
</dbReference>
<dbReference type="OrthoDB" id="9804907at2"/>
<dbReference type="AlphaFoldDB" id="A0A2N5CSZ5"/>
<dbReference type="SUPFAM" id="SSF54593">
    <property type="entry name" value="Glyoxalase/Bleomycin resistance protein/Dihydroxybiphenyl dioxygenase"/>
    <property type="match status" value="1"/>
</dbReference>
<dbReference type="InterPro" id="IPR037523">
    <property type="entry name" value="VOC_core"/>
</dbReference>
<dbReference type="InterPro" id="IPR029068">
    <property type="entry name" value="Glyas_Bleomycin-R_OHBP_Dase"/>
</dbReference>
<dbReference type="InterPro" id="IPR004360">
    <property type="entry name" value="Glyas_Fos-R_dOase_dom"/>
</dbReference>
<protein>
    <submittedName>
        <fullName evidence="3">Glyoxalase</fullName>
    </submittedName>
</protein>
<evidence type="ECO:0000313" key="2">
    <source>
        <dbReference type="EMBL" id="AYV49121.1"/>
    </source>
</evidence>
<evidence type="ECO:0000313" key="4">
    <source>
        <dbReference type="Proteomes" id="UP000234483"/>
    </source>
</evidence>
<evidence type="ECO:0000313" key="3">
    <source>
        <dbReference type="EMBL" id="PLR14766.1"/>
    </source>
</evidence>
<dbReference type="CDD" id="cd06587">
    <property type="entry name" value="VOC"/>
    <property type="match status" value="1"/>
</dbReference>
<name>A0A2N5CSZ5_9CAUL</name>
<organism evidence="3 4">
    <name type="scientific">Caulobacter flavus</name>
    <dbReference type="NCBI Taxonomy" id="1679497"/>
    <lineage>
        <taxon>Bacteria</taxon>
        <taxon>Pseudomonadati</taxon>
        <taxon>Pseudomonadota</taxon>
        <taxon>Alphaproteobacteria</taxon>
        <taxon>Caulobacterales</taxon>
        <taxon>Caulobacteraceae</taxon>
        <taxon>Caulobacter</taxon>
    </lineage>
</organism>
<dbReference type="Proteomes" id="UP000234483">
    <property type="component" value="Unassembled WGS sequence"/>
</dbReference>
<proteinExistence type="predicted"/>
<dbReference type="PROSITE" id="PS51819">
    <property type="entry name" value="VOC"/>
    <property type="match status" value="1"/>
</dbReference>
<gene>
    <name evidence="2" type="ORF">C1707_24280</name>
    <name evidence="3" type="ORF">CFHF_12340</name>
</gene>
<reference evidence="3 4" key="1">
    <citation type="submission" date="2017-12" db="EMBL/GenBank/DDBJ databases">
        <title>The genome sequence of Caulobacter flavus CGMCC1 15093.</title>
        <authorList>
            <person name="Gao J."/>
            <person name="Mao X."/>
            <person name="Sun J."/>
        </authorList>
    </citation>
    <scope>NUCLEOTIDE SEQUENCE [LARGE SCALE GENOMIC DNA]</scope>
    <source>
        <strain evidence="3 4">CGMCC1 15093</strain>
    </source>
</reference>
<dbReference type="Gene3D" id="3.10.180.10">
    <property type="entry name" value="2,3-Dihydroxybiphenyl 1,2-Dioxygenase, domain 1"/>
    <property type="match status" value="1"/>
</dbReference>
<evidence type="ECO:0000259" key="1">
    <source>
        <dbReference type="PROSITE" id="PS51819"/>
    </source>
</evidence>
<evidence type="ECO:0000313" key="5">
    <source>
        <dbReference type="Proteomes" id="UP000281192"/>
    </source>
</evidence>
<feature type="domain" description="VOC" evidence="1">
    <location>
        <begin position="4"/>
        <end position="125"/>
    </location>
</feature>
<dbReference type="EMBL" id="CP026100">
    <property type="protein sequence ID" value="AYV49121.1"/>
    <property type="molecule type" value="Genomic_DNA"/>
</dbReference>
<dbReference type="KEGG" id="cfh:C1707_24280"/>
<dbReference type="RefSeq" id="WP_101713311.1">
    <property type="nucleotide sequence ID" value="NZ_CP026100.1"/>
</dbReference>
<reference evidence="2 5" key="2">
    <citation type="submission" date="2018-01" db="EMBL/GenBank/DDBJ databases">
        <title>Complete genome sequence of Caulobacter flavus RHGG3.</title>
        <authorList>
            <person name="Yang E."/>
        </authorList>
    </citation>
    <scope>NUCLEOTIDE SEQUENCE [LARGE SCALE GENOMIC DNA]</scope>
    <source>
        <strain evidence="2 5">RHGG3</strain>
    </source>
</reference>
<accession>A0A2N5CSZ5</accession>
<dbReference type="EMBL" id="PJRQ01000024">
    <property type="protein sequence ID" value="PLR14766.1"/>
    <property type="molecule type" value="Genomic_DNA"/>
</dbReference>
<sequence>MLGQFDASPTLPVKDLARAKRFYEDALGLAPEGDSEMDVQAYRAGGVVLTVYQSEYAGTNQGTAVTWPVGERFDAVVAALRNKGVAFETYDMPGITVEDGVHRAGGMKLVWFKDPDGNIHHVGSF</sequence>